<accession>A0A8B7NVS5</accession>
<dbReference type="PANTHER" id="PTHR21505">
    <property type="entry name" value="MADF DOMAIN-CONTAINING PROTEIN-RELATED"/>
    <property type="match status" value="1"/>
</dbReference>
<sequence length="296" mass="34194">MADSKSFMSPDFLTKFIYEYRDLPCLWKVRSGEYSNKLQRRGAWEHLVRITREKIPNADLNFVKKKVDSIRASFRKELRKIRDNTRSGASADGMYTPTLWYFELLKFTAEHEQPAHTKSILDENKEIALDKTFEEKFCMVEMQAEPNEDVNNVQNELTLNTESHSSSLKRRKISKKRARIEAEEGLRQRKEILGKASAVLNKPEDEYDDLGKTYAAKLRRMPAAQRDIADKLIVDVLYKGLQNTLTTSYFISEFGFPMGSCQGRDVTSLHTTKSNCSTPVTSSSPKEYKFQPDEYV</sequence>
<dbReference type="Proteomes" id="UP000694843">
    <property type="component" value="Unplaced"/>
</dbReference>
<organism evidence="3 4">
    <name type="scientific">Hyalella azteca</name>
    <name type="common">Amphipod</name>
    <dbReference type="NCBI Taxonomy" id="294128"/>
    <lineage>
        <taxon>Eukaryota</taxon>
        <taxon>Metazoa</taxon>
        <taxon>Ecdysozoa</taxon>
        <taxon>Arthropoda</taxon>
        <taxon>Crustacea</taxon>
        <taxon>Multicrustacea</taxon>
        <taxon>Malacostraca</taxon>
        <taxon>Eumalacostraca</taxon>
        <taxon>Peracarida</taxon>
        <taxon>Amphipoda</taxon>
        <taxon>Senticaudata</taxon>
        <taxon>Talitrida</taxon>
        <taxon>Talitroidea</taxon>
        <taxon>Hyalellidae</taxon>
        <taxon>Hyalella</taxon>
    </lineage>
</organism>
<dbReference type="OrthoDB" id="6377161at2759"/>
<evidence type="ECO:0000259" key="2">
    <source>
        <dbReference type="PROSITE" id="PS51029"/>
    </source>
</evidence>
<feature type="compositionally biased region" description="Basic and acidic residues" evidence="1">
    <location>
        <begin position="286"/>
        <end position="296"/>
    </location>
</feature>
<dbReference type="KEGG" id="hazt:108674402"/>
<feature type="domain" description="MADF" evidence="2">
    <location>
        <begin position="15"/>
        <end position="113"/>
    </location>
</feature>
<dbReference type="GeneID" id="108674402"/>
<dbReference type="PANTHER" id="PTHR21505:SF8">
    <property type="entry name" value="DPT-YFP REPRESSOR BY OVEREXPRESSION, ISOFORM D-RELATED"/>
    <property type="match status" value="1"/>
</dbReference>
<proteinExistence type="predicted"/>
<reference evidence="4" key="1">
    <citation type="submission" date="2025-08" db="UniProtKB">
        <authorList>
            <consortium name="RefSeq"/>
        </authorList>
    </citation>
    <scope>IDENTIFICATION</scope>
    <source>
        <tissue evidence="4">Whole organism</tissue>
    </source>
</reference>
<evidence type="ECO:0000313" key="3">
    <source>
        <dbReference type="Proteomes" id="UP000694843"/>
    </source>
</evidence>
<dbReference type="AlphaFoldDB" id="A0A8B7NVS5"/>
<feature type="region of interest" description="Disordered" evidence="1">
    <location>
        <begin position="272"/>
        <end position="296"/>
    </location>
</feature>
<evidence type="ECO:0000313" key="4">
    <source>
        <dbReference type="RefSeq" id="XP_018017832.1"/>
    </source>
</evidence>
<dbReference type="InterPro" id="IPR006578">
    <property type="entry name" value="MADF-dom"/>
</dbReference>
<feature type="compositionally biased region" description="Polar residues" evidence="1">
    <location>
        <begin position="272"/>
        <end position="285"/>
    </location>
</feature>
<dbReference type="RefSeq" id="XP_018017832.1">
    <property type="nucleotide sequence ID" value="XM_018162343.2"/>
</dbReference>
<name>A0A8B7NVS5_HYAAZ</name>
<dbReference type="PROSITE" id="PS51029">
    <property type="entry name" value="MADF"/>
    <property type="match status" value="1"/>
</dbReference>
<evidence type="ECO:0000256" key="1">
    <source>
        <dbReference type="SAM" id="MobiDB-lite"/>
    </source>
</evidence>
<dbReference type="Pfam" id="PF10545">
    <property type="entry name" value="MADF_DNA_bdg"/>
    <property type="match status" value="1"/>
</dbReference>
<keyword evidence="3" id="KW-1185">Reference proteome</keyword>
<gene>
    <name evidence="4" type="primary">LOC108674402</name>
</gene>
<dbReference type="OMA" id="LWYYDIL"/>
<protein>
    <submittedName>
        <fullName evidence="4">Uncharacterized protein LOC108674402</fullName>
    </submittedName>
</protein>
<dbReference type="SMART" id="SM00595">
    <property type="entry name" value="MADF"/>
    <property type="match status" value="1"/>
</dbReference>